<organism evidence="1 2">
    <name type="scientific">Actinidia rufa</name>
    <dbReference type="NCBI Taxonomy" id="165716"/>
    <lineage>
        <taxon>Eukaryota</taxon>
        <taxon>Viridiplantae</taxon>
        <taxon>Streptophyta</taxon>
        <taxon>Embryophyta</taxon>
        <taxon>Tracheophyta</taxon>
        <taxon>Spermatophyta</taxon>
        <taxon>Magnoliopsida</taxon>
        <taxon>eudicotyledons</taxon>
        <taxon>Gunneridae</taxon>
        <taxon>Pentapetalae</taxon>
        <taxon>asterids</taxon>
        <taxon>Ericales</taxon>
        <taxon>Actinidiaceae</taxon>
        <taxon>Actinidia</taxon>
    </lineage>
</organism>
<comment type="caution">
    <text evidence="1">The sequence shown here is derived from an EMBL/GenBank/DDBJ whole genome shotgun (WGS) entry which is preliminary data.</text>
</comment>
<name>A0A7J0HDI6_9ERIC</name>
<sequence length="131" mass="14702">MPYKTKVEDFENSLPSWVSKLLGETSMTNEVDQHPPLPPKESSPREKLSEIEVLSSPTTKLNIMTQGDLDRLRETCFFPLGVRTRIPGNNETILFVGDGEVAFYEAAFSAGLRFLIQQSILLLFLDTGPQQ</sequence>
<protein>
    <submittedName>
        <fullName evidence="1">Uncharacterized protein</fullName>
    </submittedName>
</protein>
<gene>
    <name evidence="1" type="ORF">Acr_29g0003590</name>
</gene>
<dbReference type="EMBL" id="BJWL01000029">
    <property type="protein sequence ID" value="GFZ21197.1"/>
    <property type="molecule type" value="Genomic_DNA"/>
</dbReference>
<dbReference type="AlphaFoldDB" id="A0A7J0HDI6"/>
<dbReference type="Proteomes" id="UP000585474">
    <property type="component" value="Unassembled WGS sequence"/>
</dbReference>
<reference evidence="1 2" key="1">
    <citation type="submission" date="2019-07" db="EMBL/GenBank/DDBJ databases">
        <title>De Novo Assembly of kiwifruit Actinidia rufa.</title>
        <authorList>
            <person name="Sugita-Konishi S."/>
            <person name="Sato K."/>
            <person name="Mori E."/>
            <person name="Abe Y."/>
            <person name="Kisaki G."/>
            <person name="Hamano K."/>
            <person name="Suezawa K."/>
            <person name="Otani M."/>
            <person name="Fukuda T."/>
            <person name="Manabe T."/>
            <person name="Gomi K."/>
            <person name="Tabuchi M."/>
            <person name="Akimitsu K."/>
            <person name="Kataoka I."/>
        </authorList>
    </citation>
    <scope>NUCLEOTIDE SEQUENCE [LARGE SCALE GENOMIC DNA]</scope>
    <source>
        <strain evidence="2">cv. Fuchu</strain>
    </source>
</reference>
<evidence type="ECO:0000313" key="1">
    <source>
        <dbReference type="EMBL" id="GFZ21197.1"/>
    </source>
</evidence>
<dbReference type="OrthoDB" id="1750978at2759"/>
<proteinExistence type="predicted"/>
<keyword evidence="2" id="KW-1185">Reference proteome</keyword>
<accession>A0A7J0HDI6</accession>
<evidence type="ECO:0000313" key="2">
    <source>
        <dbReference type="Proteomes" id="UP000585474"/>
    </source>
</evidence>